<dbReference type="InterPro" id="IPR024775">
    <property type="entry name" value="DinB-like"/>
</dbReference>
<reference evidence="2 3" key="1">
    <citation type="submission" date="2019-02" db="EMBL/GenBank/DDBJ databases">
        <title>Deep-cultivation of Planctomycetes and their phenomic and genomic characterization uncovers novel biology.</title>
        <authorList>
            <person name="Wiegand S."/>
            <person name="Jogler M."/>
            <person name="Boedeker C."/>
            <person name="Pinto D."/>
            <person name="Vollmers J."/>
            <person name="Rivas-Marin E."/>
            <person name="Kohn T."/>
            <person name="Peeters S.H."/>
            <person name="Heuer A."/>
            <person name="Rast P."/>
            <person name="Oberbeckmann S."/>
            <person name="Bunk B."/>
            <person name="Jeske O."/>
            <person name="Meyerdierks A."/>
            <person name="Storesund J.E."/>
            <person name="Kallscheuer N."/>
            <person name="Luecker S."/>
            <person name="Lage O.M."/>
            <person name="Pohl T."/>
            <person name="Merkel B.J."/>
            <person name="Hornburger P."/>
            <person name="Mueller R.-W."/>
            <person name="Bruemmer F."/>
            <person name="Labrenz M."/>
            <person name="Spormann A.M."/>
            <person name="Op Den Camp H."/>
            <person name="Overmann J."/>
            <person name="Amann R."/>
            <person name="Jetten M.S.M."/>
            <person name="Mascher T."/>
            <person name="Medema M.H."/>
            <person name="Devos D.P."/>
            <person name="Kaster A.-K."/>
            <person name="Ovreas L."/>
            <person name="Rohde M."/>
            <person name="Galperin M.Y."/>
            <person name="Jogler C."/>
        </authorList>
    </citation>
    <scope>NUCLEOTIDE SEQUENCE [LARGE SCALE GENOMIC DNA]</scope>
    <source>
        <strain evidence="2 3">Pla52o</strain>
    </source>
</reference>
<evidence type="ECO:0000259" key="1">
    <source>
        <dbReference type="Pfam" id="PF12867"/>
    </source>
</evidence>
<dbReference type="Gene3D" id="1.20.120.450">
    <property type="entry name" value="dinb family like domain"/>
    <property type="match status" value="1"/>
</dbReference>
<dbReference type="SUPFAM" id="SSF109854">
    <property type="entry name" value="DinB/YfiT-like putative metalloenzymes"/>
    <property type="match status" value="1"/>
</dbReference>
<evidence type="ECO:0000313" key="3">
    <source>
        <dbReference type="Proteomes" id="UP000316304"/>
    </source>
</evidence>
<name>A0A5C6BZX3_9BACT</name>
<dbReference type="AlphaFoldDB" id="A0A5C6BZX3"/>
<dbReference type="Proteomes" id="UP000316304">
    <property type="component" value="Unassembled WGS sequence"/>
</dbReference>
<gene>
    <name evidence="2" type="ORF">Pla52o_52320</name>
</gene>
<dbReference type="EMBL" id="SJPT01000012">
    <property type="protein sequence ID" value="TWU17428.1"/>
    <property type="molecule type" value="Genomic_DNA"/>
</dbReference>
<keyword evidence="3" id="KW-1185">Reference proteome</keyword>
<accession>A0A5C6BZX3</accession>
<protein>
    <submittedName>
        <fullName evidence="2">DinB superfamily protein</fullName>
    </submittedName>
</protein>
<comment type="caution">
    <text evidence="2">The sequence shown here is derived from an EMBL/GenBank/DDBJ whole genome shotgun (WGS) entry which is preliminary data.</text>
</comment>
<dbReference type="Pfam" id="PF12867">
    <property type="entry name" value="DinB_2"/>
    <property type="match status" value="1"/>
</dbReference>
<proteinExistence type="predicted"/>
<dbReference type="InterPro" id="IPR034660">
    <property type="entry name" value="DinB/YfiT-like"/>
</dbReference>
<dbReference type="RefSeq" id="WP_146597156.1">
    <property type="nucleotide sequence ID" value="NZ_SJPT01000012.1"/>
</dbReference>
<dbReference type="OrthoDB" id="9793216at2"/>
<evidence type="ECO:0000313" key="2">
    <source>
        <dbReference type="EMBL" id="TWU17428.1"/>
    </source>
</evidence>
<feature type="domain" description="DinB-like" evidence="1">
    <location>
        <begin position="36"/>
        <end position="168"/>
    </location>
</feature>
<organism evidence="2 3">
    <name type="scientific">Novipirellula galeiformis</name>
    <dbReference type="NCBI Taxonomy" id="2528004"/>
    <lineage>
        <taxon>Bacteria</taxon>
        <taxon>Pseudomonadati</taxon>
        <taxon>Planctomycetota</taxon>
        <taxon>Planctomycetia</taxon>
        <taxon>Pirellulales</taxon>
        <taxon>Pirellulaceae</taxon>
        <taxon>Novipirellula</taxon>
    </lineage>
</organism>
<sequence>MTRISSRRPTHDETTSTYQRELIQRVPGDCVLQALDRQLHCIAELGSSICADQTDKIHPPYGWSIRQVVEHCANGERIFGYRILCFAAGDSTALPGWDENAYADSRFGLGKFIQIVDELTALRQANMALLRRITPSAWDRSGVADQQTVTVRALAWLTAGHLQHHLEIVAKRCKVSLRLSDSM</sequence>